<evidence type="ECO:0000313" key="12">
    <source>
        <dbReference type="EMBL" id="UOA17042.1"/>
    </source>
</evidence>
<dbReference type="EMBL" id="CP085147">
    <property type="protein sequence ID" value="UOA17042.1"/>
    <property type="molecule type" value="Genomic_DNA"/>
</dbReference>
<dbReference type="PRINTS" id="PR01071">
    <property type="entry name" value="ACOABIOTINCC"/>
</dbReference>
<evidence type="ECO:0000259" key="11">
    <source>
        <dbReference type="PROSITE" id="PS50968"/>
    </source>
</evidence>
<comment type="function">
    <text evidence="1 9">This protein is a component of the acetyl coenzyme A carboxylase complex; first, biotin carboxylase catalyzes the carboxylation of the carrier protein and then the transcarboxylase transfers the carboxyl group to form malonyl-CoA.</text>
</comment>
<protein>
    <recommendedName>
        <fullName evidence="3 9">Biotin carboxyl carrier protein of acetyl-CoA carboxylase</fullName>
    </recommendedName>
</protein>
<dbReference type="InterPro" id="IPR011053">
    <property type="entry name" value="Single_hybrid_motif"/>
</dbReference>
<keyword evidence="8 9" id="KW-0092">Biotin</keyword>
<feature type="region of interest" description="Disordered" evidence="10">
    <location>
        <begin position="42"/>
        <end position="74"/>
    </location>
</feature>
<dbReference type="Proteomes" id="UP000831019">
    <property type="component" value="Plasmid pDSM109990_c"/>
</dbReference>
<gene>
    <name evidence="12" type="primary">accB_3</name>
    <name evidence="12" type="ORF">DSM109990_03936</name>
</gene>
<evidence type="ECO:0000256" key="3">
    <source>
        <dbReference type="ARBA" id="ARBA00017562"/>
    </source>
</evidence>
<dbReference type="PROSITE" id="PS50968">
    <property type="entry name" value="BIOTINYL_LIPOYL"/>
    <property type="match status" value="1"/>
</dbReference>
<dbReference type="InterPro" id="IPR050709">
    <property type="entry name" value="Biotin_Carboxyl_Carrier/Decarb"/>
</dbReference>
<dbReference type="PANTHER" id="PTHR45266">
    <property type="entry name" value="OXALOACETATE DECARBOXYLASE ALPHA CHAIN"/>
    <property type="match status" value="1"/>
</dbReference>
<organism evidence="12 13">
    <name type="scientific">Sulfitobacter dubius</name>
    <dbReference type="NCBI Taxonomy" id="218673"/>
    <lineage>
        <taxon>Bacteria</taxon>
        <taxon>Pseudomonadati</taxon>
        <taxon>Pseudomonadota</taxon>
        <taxon>Alphaproteobacteria</taxon>
        <taxon>Rhodobacterales</taxon>
        <taxon>Roseobacteraceae</taxon>
        <taxon>Sulfitobacter</taxon>
    </lineage>
</organism>
<sequence length="161" mass="16341">MSSMTYQDVLWLLETIDASQGIDVDLKIDGFEVSLNWANGQAASGAASPTTGHAPAAQAANVSNTGSAPAAPIPASAATENDVVSPMGGMFYAAPAPGKPPFVSIGQTVSAGEQVGIIEVMKLFTSVTAPKAGTIKAIHVEDQQTVAKDEVLFSIEPGKGA</sequence>
<evidence type="ECO:0000256" key="10">
    <source>
        <dbReference type="SAM" id="MobiDB-lite"/>
    </source>
</evidence>
<evidence type="ECO:0000256" key="1">
    <source>
        <dbReference type="ARBA" id="ARBA00003761"/>
    </source>
</evidence>
<keyword evidence="13" id="KW-1185">Reference proteome</keyword>
<name>A0ABY3ZQY7_9RHOB</name>
<evidence type="ECO:0000256" key="8">
    <source>
        <dbReference type="ARBA" id="ARBA00023267"/>
    </source>
</evidence>
<keyword evidence="5 9" id="KW-0276">Fatty acid metabolism</keyword>
<geneLocation type="plasmid" evidence="12 13">
    <name>pDSM109990_c</name>
</geneLocation>
<dbReference type="InterPro" id="IPR000089">
    <property type="entry name" value="Biotin_lipoyl"/>
</dbReference>
<evidence type="ECO:0000256" key="7">
    <source>
        <dbReference type="ARBA" id="ARBA00023160"/>
    </source>
</evidence>
<keyword evidence="7 9" id="KW-0275">Fatty acid biosynthesis</keyword>
<evidence type="ECO:0000256" key="6">
    <source>
        <dbReference type="ARBA" id="ARBA00023098"/>
    </source>
</evidence>
<evidence type="ECO:0000256" key="5">
    <source>
        <dbReference type="ARBA" id="ARBA00022832"/>
    </source>
</evidence>
<dbReference type="Pfam" id="PF00364">
    <property type="entry name" value="Biotin_lipoyl"/>
    <property type="match status" value="1"/>
</dbReference>
<keyword evidence="4 9" id="KW-0444">Lipid biosynthesis</keyword>
<dbReference type="PANTHER" id="PTHR45266:SF3">
    <property type="entry name" value="OXALOACETATE DECARBOXYLASE ALPHA CHAIN"/>
    <property type="match status" value="1"/>
</dbReference>
<dbReference type="Gene3D" id="2.40.50.100">
    <property type="match status" value="1"/>
</dbReference>
<dbReference type="PROSITE" id="PS00188">
    <property type="entry name" value="BIOTIN"/>
    <property type="match status" value="1"/>
</dbReference>
<evidence type="ECO:0000256" key="9">
    <source>
        <dbReference type="RuleBase" id="RU364072"/>
    </source>
</evidence>
<dbReference type="InterPro" id="IPR001882">
    <property type="entry name" value="Biotin_BS"/>
</dbReference>
<keyword evidence="12" id="KW-0614">Plasmid</keyword>
<proteinExistence type="predicted"/>
<accession>A0ABY3ZQY7</accession>
<evidence type="ECO:0000256" key="4">
    <source>
        <dbReference type="ARBA" id="ARBA00022516"/>
    </source>
</evidence>
<comment type="pathway">
    <text evidence="2 9">Lipid metabolism; fatty acid biosynthesis.</text>
</comment>
<evidence type="ECO:0000313" key="13">
    <source>
        <dbReference type="Proteomes" id="UP000831019"/>
    </source>
</evidence>
<evidence type="ECO:0000256" key="2">
    <source>
        <dbReference type="ARBA" id="ARBA00005194"/>
    </source>
</evidence>
<dbReference type="SUPFAM" id="SSF51230">
    <property type="entry name" value="Single hybrid motif"/>
    <property type="match status" value="1"/>
</dbReference>
<reference evidence="13" key="1">
    <citation type="journal article" date="2022" name="Microorganisms">
        <title>Beyond the ABCs#Discovery of Three New Plasmid Types in Rhodobacterales (RepQ, RepY, RepW).</title>
        <authorList>
            <person name="Freese H.M."/>
            <person name="Ringel V."/>
            <person name="Overmann J."/>
            <person name="Petersen J."/>
        </authorList>
    </citation>
    <scope>NUCLEOTIDE SEQUENCE [LARGE SCALE GENOMIC DNA]</scope>
    <source>
        <strain evidence="13">DSM 109990</strain>
        <plasmid evidence="13">pDSM109990_c</plasmid>
    </source>
</reference>
<keyword evidence="6 9" id="KW-0443">Lipid metabolism</keyword>
<dbReference type="InterPro" id="IPR001249">
    <property type="entry name" value="AcCoA_biotinCC"/>
</dbReference>
<feature type="compositionally biased region" description="Polar residues" evidence="10">
    <location>
        <begin position="42"/>
        <end position="51"/>
    </location>
</feature>
<dbReference type="CDD" id="cd06850">
    <property type="entry name" value="biotinyl_domain"/>
    <property type="match status" value="1"/>
</dbReference>
<feature type="domain" description="Lipoyl-binding" evidence="11">
    <location>
        <begin position="80"/>
        <end position="156"/>
    </location>
</feature>